<evidence type="ECO:0000259" key="2">
    <source>
        <dbReference type="Pfam" id="PF01464"/>
    </source>
</evidence>
<dbReference type="EMBL" id="FNIV01000009">
    <property type="protein sequence ID" value="SDO64812.1"/>
    <property type="molecule type" value="Genomic_DNA"/>
</dbReference>
<dbReference type="CDD" id="cd00254">
    <property type="entry name" value="LT-like"/>
    <property type="match status" value="1"/>
</dbReference>
<dbReference type="RefSeq" id="WP_089680047.1">
    <property type="nucleotide sequence ID" value="NZ_FNIV01000009.1"/>
</dbReference>
<accession>A0A1H0L9R5</accession>
<dbReference type="SUPFAM" id="SSF53955">
    <property type="entry name" value="Lysozyme-like"/>
    <property type="match status" value="1"/>
</dbReference>
<organism evidence="3 4">
    <name type="scientific">Halomonas shengliensis</name>
    <dbReference type="NCBI Taxonomy" id="419597"/>
    <lineage>
        <taxon>Bacteria</taxon>
        <taxon>Pseudomonadati</taxon>
        <taxon>Pseudomonadota</taxon>
        <taxon>Gammaproteobacteria</taxon>
        <taxon>Oceanospirillales</taxon>
        <taxon>Halomonadaceae</taxon>
        <taxon>Halomonas</taxon>
    </lineage>
</organism>
<keyword evidence="4" id="KW-1185">Reference proteome</keyword>
<reference evidence="4" key="1">
    <citation type="submission" date="2016-10" db="EMBL/GenBank/DDBJ databases">
        <authorList>
            <person name="Varghese N."/>
            <person name="Submissions S."/>
        </authorList>
    </citation>
    <scope>NUCLEOTIDE SEQUENCE [LARGE SCALE GENOMIC DNA]</scope>
    <source>
        <strain evidence="4">CGMCC 1.6444</strain>
    </source>
</reference>
<protein>
    <submittedName>
        <fullName evidence="3">Transglycosylase SLT domain-containing protein</fullName>
    </submittedName>
</protein>
<dbReference type="PANTHER" id="PTHR37423">
    <property type="entry name" value="SOLUBLE LYTIC MUREIN TRANSGLYCOSYLASE-RELATED"/>
    <property type="match status" value="1"/>
</dbReference>
<gene>
    <name evidence="3" type="ORF">SAMN04487957_10961</name>
</gene>
<evidence type="ECO:0000256" key="1">
    <source>
        <dbReference type="ARBA" id="ARBA00007734"/>
    </source>
</evidence>
<evidence type="ECO:0000313" key="3">
    <source>
        <dbReference type="EMBL" id="SDO64812.1"/>
    </source>
</evidence>
<evidence type="ECO:0000313" key="4">
    <source>
        <dbReference type="Proteomes" id="UP000199075"/>
    </source>
</evidence>
<proteinExistence type="inferred from homology"/>
<feature type="domain" description="Transglycosylase SLT" evidence="2">
    <location>
        <begin position="96"/>
        <end position="184"/>
    </location>
</feature>
<dbReference type="STRING" id="419597.SAMN04487957_10961"/>
<dbReference type="Gene3D" id="1.10.530.10">
    <property type="match status" value="1"/>
</dbReference>
<dbReference type="Proteomes" id="UP000199075">
    <property type="component" value="Unassembled WGS sequence"/>
</dbReference>
<dbReference type="OrthoDB" id="92254at2"/>
<dbReference type="InterPro" id="IPR023346">
    <property type="entry name" value="Lysozyme-like_dom_sf"/>
</dbReference>
<dbReference type="Pfam" id="PF01464">
    <property type="entry name" value="SLT"/>
    <property type="match status" value="1"/>
</dbReference>
<name>A0A1H0L9R5_9GAMM</name>
<dbReference type="AlphaFoldDB" id="A0A1H0L9R5"/>
<comment type="similarity">
    <text evidence="1">Belongs to the transglycosylase Slt family.</text>
</comment>
<dbReference type="PANTHER" id="PTHR37423:SF2">
    <property type="entry name" value="MEMBRANE-BOUND LYTIC MUREIN TRANSGLYCOSYLASE C"/>
    <property type="match status" value="1"/>
</dbReference>
<sequence>MAAGAWLLTPLTASAQDFVAALEADRLPLLVQPLPATPRTLRSTLDEALASPRDPADIWAARQWFNAMEPTLARHVKDPEMRQALLRRVYHEATLAGLPPELVLALIQVESAFQVEAVSSAGAVGLMQIMPFWIRELGVPADDLKDPWRNLRYGCTILAHYLAVEDGDFTRALARYNGSLGKTWYPERVMRAWQRHWRPAEPRATVQR</sequence>
<dbReference type="InterPro" id="IPR008258">
    <property type="entry name" value="Transglycosylase_SLT_dom_1"/>
</dbReference>